<keyword evidence="1" id="KW-0805">Transcription regulation</keyword>
<keyword evidence="6" id="KW-0675">Receptor</keyword>
<dbReference type="GO" id="GO:0005829">
    <property type="term" value="C:cytosol"/>
    <property type="evidence" value="ECO:0007669"/>
    <property type="project" value="TreeGrafter"/>
</dbReference>
<dbReference type="InterPro" id="IPR050397">
    <property type="entry name" value="Env_Response_Regulators"/>
</dbReference>
<name>A0A0R3JQU1_CALMK</name>
<dbReference type="Gene3D" id="2.60.120.10">
    <property type="entry name" value="Jelly Rolls"/>
    <property type="match status" value="1"/>
</dbReference>
<dbReference type="PANTHER" id="PTHR24567:SF68">
    <property type="entry name" value="DNA-BINDING TRANSCRIPTIONAL DUAL REGULATOR CRP"/>
    <property type="match status" value="1"/>
</dbReference>
<dbReference type="Pfam" id="PF13545">
    <property type="entry name" value="HTH_Crp_2"/>
    <property type="match status" value="1"/>
</dbReference>
<dbReference type="Proteomes" id="UP000052015">
    <property type="component" value="Unassembled WGS sequence"/>
</dbReference>
<comment type="caution">
    <text evidence="6">The sequence shown here is derived from an EMBL/GenBank/DDBJ whole genome shotgun (WGS) entry which is preliminary data.</text>
</comment>
<feature type="domain" description="Cyclic nucleotide-binding" evidence="4">
    <location>
        <begin position="11"/>
        <end position="114"/>
    </location>
</feature>
<dbReference type="PROSITE" id="PS50042">
    <property type="entry name" value="CNMP_BINDING_3"/>
    <property type="match status" value="1"/>
</dbReference>
<dbReference type="InterPro" id="IPR014710">
    <property type="entry name" value="RmlC-like_jellyroll"/>
</dbReference>
<evidence type="ECO:0000313" key="6">
    <source>
        <dbReference type="EMBL" id="KRQ85809.1"/>
    </source>
</evidence>
<gene>
    <name evidence="6" type="primary">crp_2</name>
    <name evidence="6" type="ORF">ABG79_02413</name>
</gene>
<sequence>MNNEFLSKISIFKELDDECLSKISALLIEKRYDKGSLIFMEGEAAQAVYFVKKGKVKIYKTGQDGKEHILNILSDGEVFAESCLFGMNKYPASAEAFEDTGVLFIKIKELEKLLENYPKIAIGIIKTMGKRLQMVSKQIENLALRDAFGKTAMLLMDLVTRKFSKIYDGIEVETELSRQEMASMVGLTRETFTRALSKLKDYGAIEFERDKIRIINIEKLKEFIE</sequence>
<reference evidence="6 7" key="1">
    <citation type="submission" date="2015-09" db="EMBL/GenBank/DDBJ databases">
        <title>Draft genome sequence of a Caloramator mitchellensis, a moderate thermophile from the Great Artesian Basin of Australia.</title>
        <authorList>
            <person name="Patel B.K."/>
        </authorList>
    </citation>
    <scope>NUCLEOTIDE SEQUENCE [LARGE SCALE GENOMIC DNA]</scope>
    <source>
        <strain evidence="6 7">VF08</strain>
    </source>
</reference>
<dbReference type="STRING" id="908809.ABG79_02413"/>
<dbReference type="InterPro" id="IPR018335">
    <property type="entry name" value="Tscrpt_reg_HTH_Crp-type_CS"/>
</dbReference>
<dbReference type="InterPro" id="IPR018490">
    <property type="entry name" value="cNMP-bd_dom_sf"/>
</dbReference>
<keyword evidence="7" id="KW-1185">Reference proteome</keyword>
<dbReference type="GO" id="GO:0003677">
    <property type="term" value="F:DNA binding"/>
    <property type="evidence" value="ECO:0007669"/>
    <property type="project" value="UniProtKB-KW"/>
</dbReference>
<dbReference type="InterPro" id="IPR036388">
    <property type="entry name" value="WH-like_DNA-bd_sf"/>
</dbReference>
<organism evidence="6 7">
    <name type="scientific">Caloramator mitchellensis</name>
    <dbReference type="NCBI Taxonomy" id="908809"/>
    <lineage>
        <taxon>Bacteria</taxon>
        <taxon>Bacillati</taxon>
        <taxon>Bacillota</taxon>
        <taxon>Clostridia</taxon>
        <taxon>Eubacteriales</taxon>
        <taxon>Clostridiaceae</taxon>
        <taxon>Caloramator</taxon>
    </lineage>
</organism>
<dbReference type="SMART" id="SM00419">
    <property type="entry name" value="HTH_CRP"/>
    <property type="match status" value="1"/>
</dbReference>
<dbReference type="SMART" id="SM00100">
    <property type="entry name" value="cNMP"/>
    <property type="match status" value="1"/>
</dbReference>
<evidence type="ECO:0000256" key="1">
    <source>
        <dbReference type="ARBA" id="ARBA00023015"/>
    </source>
</evidence>
<dbReference type="PRINTS" id="PR00034">
    <property type="entry name" value="HTHCRP"/>
</dbReference>
<dbReference type="PROSITE" id="PS51063">
    <property type="entry name" value="HTH_CRP_2"/>
    <property type="match status" value="1"/>
</dbReference>
<dbReference type="OrthoDB" id="9798104at2"/>
<dbReference type="PROSITE" id="PS00042">
    <property type="entry name" value="HTH_CRP_1"/>
    <property type="match status" value="1"/>
</dbReference>
<keyword evidence="2" id="KW-0238">DNA-binding</keyword>
<evidence type="ECO:0000313" key="7">
    <source>
        <dbReference type="Proteomes" id="UP000052015"/>
    </source>
</evidence>
<evidence type="ECO:0000259" key="5">
    <source>
        <dbReference type="PROSITE" id="PS51063"/>
    </source>
</evidence>
<dbReference type="GO" id="GO:0003700">
    <property type="term" value="F:DNA-binding transcription factor activity"/>
    <property type="evidence" value="ECO:0007669"/>
    <property type="project" value="InterPro"/>
</dbReference>
<proteinExistence type="predicted"/>
<accession>A0A0R3JQU1</accession>
<dbReference type="SUPFAM" id="SSF46785">
    <property type="entry name" value="Winged helix' DNA-binding domain"/>
    <property type="match status" value="1"/>
</dbReference>
<dbReference type="InterPro" id="IPR012318">
    <property type="entry name" value="HTH_CRP"/>
</dbReference>
<dbReference type="SUPFAM" id="SSF51206">
    <property type="entry name" value="cAMP-binding domain-like"/>
    <property type="match status" value="1"/>
</dbReference>
<feature type="domain" description="HTH crp-type" evidence="5">
    <location>
        <begin position="145"/>
        <end position="218"/>
    </location>
</feature>
<evidence type="ECO:0000259" key="4">
    <source>
        <dbReference type="PROSITE" id="PS50042"/>
    </source>
</evidence>
<protein>
    <submittedName>
        <fullName evidence="6">cAMP receptor protein</fullName>
    </submittedName>
</protein>
<dbReference type="AlphaFoldDB" id="A0A0R3JQU1"/>
<dbReference type="Pfam" id="PF00027">
    <property type="entry name" value="cNMP_binding"/>
    <property type="match status" value="1"/>
</dbReference>
<dbReference type="RefSeq" id="WP_057979686.1">
    <property type="nucleotide sequence ID" value="NZ_LKHP01000030.1"/>
</dbReference>
<dbReference type="EMBL" id="LKHP01000030">
    <property type="protein sequence ID" value="KRQ85809.1"/>
    <property type="molecule type" value="Genomic_DNA"/>
</dbReference>
<evidence type="ECO:0000256" key="3">
    <source>
        <dbReference type="ARBA" id="ARBA00023163"/>
    </source>
</evidence>
<dbReference type="Gene3D" id="1.10.10.10">
    <property type="entry name" value="Winged helix-like DNA-binding domain superfamily/Winged helix DNA-binding domain"/>
    <property type="match status" value="1"/>
</dbReference>
<dbReference type="CDD" id="cd00038">
    <property type="entry name" value="CAP_ED"/>
    <property type="match status" value="1"/>
</dbReference>
<dbReference type="PANTHER" id="PTHR24567">
    <property type="entry name" value="CRP FAMILY TRANSCRIPTIONAL REGULATORY PROTEIN"/>
    <property type="match status" value="1"/>
</dbReference>
<keyword evidence="3" id="KW-0804">Transcription</keyword>
<dbReference type="InterPro" id="IPR036390">
    <property type="entry name" value="WH_DNA-bd_sf"/>
</dbReference>
<evidence type="ECO:0000256" key="2">
    <source>
        <dbReference type="ARBA" id="ARBA00023125"/>
    </source>
</evidence>
<dbReference type="InterPro" id="IPR000595">
    <property type="entry name" value="cNMP-bd_dom"/>
</dbReference>